<organism evidence="5">
    <name type="scientific">marine metagenome</name>
    <dbReference type="NCBI Taxonomy" id="408172"/>
    <lineage>
        <taxon>unclassified sequences</taxon>
        <taxon>metagenomes</taxon>
        <taxon>ecological metagenomes</taxon>
    </lineage>
</organism>
<accession>A0A383BRR4</accession>
<dbReference type="SUPFAM" id="SSF53448">
    <property type="entry name" value="Nucleotide-diphospho-sugar transferases"/>
    <property type="match status" value="1"/>
</dbReference>
<proteinExistence type="inferred from homology"/>
<dbReference type="PANTHER" id="PTHR43179">
    <property type="entry name" value="RHAMNOSYLTRANSFERASE WBBL"/>
    <property type="match status" value="1"/>
</dbReference>
<dbReference type="InterPro" id="IPR029044">
    <property type="entry name" value="Nucleotide-diphossugar_trans"/>
</dbReference>
<dbReference type="EMBL" id="UINC01202288">
    <property type="protein sequence ID" value="SVE22015.1"/>
    <property type="molecule type" value="Genomic_DNA"/>
</dbReference>
<protein>
    <recommendedName>
        <fullName evidence="4">Glycosyltransferase 2-like domain-containing protein</fullName>
    </recommendedName>
</protein>
<evidence type="ECO:0000259" key="4">
    <source>
        <dbReference type="Pfam" id="PF00535"/>
    </source>
</evidence>
<evidence type="ECO:0000256" key="3">
    <source>
        <dbReference type="ARBA" id="ARBA00022679"/>
    </source>
</evidence>
<reference evidence="5" key="1">
    <citation type="submission" date="2018-05" db="EMBL/GenBank/DDBJ databases">
        <authorList>
            <person name="Lanie J.A."/>
            <person name="Ng W.-L."/>
            <person name="Kazmierczak K.M."/>
            <person name="Andrzejewski T.M."/>
            <person name="Davidsen T.M."/>
            <person name="Wayne K.J."/>
            <person name="Tettelin H."/>
            <person name="Glass J.I."/>
            <person name="Rusch D."/>
            <person name="Podicherti R."/>
            <person name="Tsui H.-C.T."/>
            <person name="Winkler M.E."/>
        </authorList>
    </citation>
    <scope>NUCLEOTIDE SEQUENCE</scope>
</reference>
<name>A0A383BRR4_9ZZZZ</name>
<evidence type="ECO:0000256" key="1">
    <source>
        <dbReference type="ARBA" id="ARBA00006739"/>
    </source>
</evidence>
<keyword evidence="3" id="KW-0808">Transferase</keyword>
<feature type="domain" description="Glycosyltransferase 2-like" evidence="4">
    <location>
        <begin position="4"/>
        <end position="132"/>
    </location>
</feature>
<dbReference type="InterPro" id="IPR001173">
    <property type="entry name" value="Glyco_trans_2-like"/>
</dbReference>
<dbReference type="PANTHER" id="PTHR43179:SF12">
    <property type="entry name" value="GALACTOFURANOSYLTRANSFERASE GLFT2"/>
    <property type="match status" value="1"/>
</dbReference>
<gene>
    <name evidence="5" type="ORF">METZ01_LOCUS474869</name>
</gene>
<dbReference type="AlphaFoldDB" id="A0A383BRR4"/>
<dbReference type="Pfam" id="PF00535">
    <property type="entry name" value="Glycos_transf_2"/>
    <property type="match status" value="1"/>
</dbReference>
<sequence length="217" mass="24791">MSISIIIVTYNNQNEIKDCIDSIISEIQLIKGEIIIVENNSSDLTKQEIETLSISKKILKTIYNPDNRGYAKANNQGILLVKNEFVLFLNPDTILAEGSIVDLKKRIENDPKIAAIAPQLVFPNRTIQSSCRRFPNYGFLLSELFGLNILFKNSKFFNGWKMGDFNHKTERIVDQPMGAALMVKLNILEKLNGFDEKFSMFFNDVDLCKRIYLMGKN</sequence>
<evidence type="ECO:0000313" key="5">
    <source>
        <dbReference type="EMBL" id="SVE22015.1"/>
    </source>
</evidence>
<keyword evidence="2" id="KW-0328">Glycosyltransferase</keyword>
<feature type="non-terminal residue" evidence="5">
    <location>
        <position position="217"/>
    </location>
</feature>
<comment type="similarity">
    <text evidence="1">Belongs to the glycosyltransferase 2 family.</text>
</comment>
<dbReference type="CDD" id="cd04186">
    <property type="entry name" value="GT_2_like_c"/>
    <property type="match status" value="1"/>
</dbReference>
<evidence type="ECO:0000256" key="2">
    <source>
        <dbReference type="ARBA" id="ARBA00022676"/>
    </source>
</evidence>
<dbReference type="GO" id="GO:0016757">
    <property type="term" value="F:glycosyltransferase activity"/>
    <property type="evidence" value="ECO:0007669"/>
    <property type="project" value="UniProtKB-KW"/>
</dbReference>
<dbReference type="Gene3D" id="3.90.550.10">
    <property type="entry name" value="Spore Coat Polysaccharide Biosynthesis Protein SpsA, Chain A"/>
    <property type="match status" value="1"/>
</dbReference>